<name>A0ABT1P737_9GAMM</name>
<protein>
    <submittedName>
        <fullName evidence="1">Transporter</fullName>
    </submittedName>
</protein>
<evidence type="ECO:0000313" key="1">
    <source>
        <dbReference type="EMBL" id="MCQ3830914.1"/>
    </source>
</evidence>
<reference evidence="1" key="1">
    <citation type="thesis" date="2020" institute="Technische Universitat Dresden" country="Dresden, Germany">
        <title>The Agarolytic System of Microbulbifer elongatus PORT2, Isolated from Batu Karas, Pangandaran West Java Indonesia.</title>
        <authorList>
            <person name="Anggraeni S.R."/>
        </authorList>
    </citation>
    <scope>NUCLEOTIDE SEQUENCE</scope>
    <source>
        <strain evidence="1">PORT2</strain>
    </source>
</reference>
<proteinExistence type="predicted"/>
<gene>
    <name evidence="1" type="ORF">HXX02_15855</name>
</gene>
<accession>A0ABT1P737</accession>
<evidence type="ECO:0000313" key="2">
    <source>
        <dbReference type="Proteomes" id="UP001205566"/>
    </source>
</evidence>
<dbReference type="EMBL" id="JACASI010000042">
    <property type="protein sequence ID" value="MCQ3830914.1"/>
    <property type="molecule type" value="Genomic_DNA"/>
</dbReference>
<sequence>MYRGFAPSLVFIAATLTSLVSSDTRGDADLAKKLSNPVSDLISVPFQNNWDNRVGPVDGGRKYTLNIQPVIPVSINEEWNLISRTILPVMNQEDIFPGSGDQTGLGDTTQSLFFSPKEPTAGGVTWGLGPVFLLPTGTEPLLGTEKWGAGPTGVVLKQTGPWTIGTLANHIWSFAGNDNRTDVNNTFVQPFLAYNTPTSWTFTLQTESTYNWETEQWNVPVHFLVAKVFKVGKQTYQIQAGPRYYAESPTGGSHDWGFRLNWVMLFPK</sequence>
<organism evidence="1 2">
    <name type="scientific">Microbulbifer elongatus</name>
    <dbReference type="NCBI Taxonomy" id="86173"/>
    <lineage>
        <taxon>Bacteria</taxon>
        <taxon>Pseudomonadati</taxon>
        <taxon>Pseudomonadota</taxon>
        <taxon>Gammaproteobacteria</taxon>
        <taxon>Cellvibrionales</taxon>
        <taxon>Microbulbiferaceae</taxon>
        <taxon>Microbulbifer</taxon>
    </lineage>
</organism>
<comment type="caution">
    <text evidence="1">The sequence shown here is derived from an EMBL/GenBank/DDBJ whole genome shotgun (WGS) entry which is preliminary data.</text>
</comment>
<dbReference type="Proteomes" id="UP001205566">
    <property type="component" value="Unassembled WGS sequence"/>
</dbReference>
<dbReference type="RefSeq" id="WP_255875853.1">
    <property type="nucleotide sequence ID" value="NZ_JACASI010000042.1"/>
</dbReference>
<keyword evidence="2" id="KW-1185">Reference proteome</keyword>